<name>A0AAN1WK66_9GAMM</name>
<keyword evidence="3" id="KW-1185">Reference proteome</keyword>
<feature type="signal peptide" evidence="1">
    <location>
        <begin position="1"/>
        <end position="19"/>
    </location>
</feature>
<accession>A0AAN1WK66</accession>
<dbReference type="RefSeq" id="WP_236984061.1">
    <property type="nucleotide sequence ID" value="NZ_AP023086.1"/>
</dbReference>
<proteinExistence type="predicted"/>
<dbReference type="PROSITE" id="PS51257">
    <property type="entry name" value="PROKAR_LIPOPROTEIN"/>
    <property type="match status" value="1"/>
</dbReference>
<sequence length="108" mass="11222">MKLKSVVARAVVLTVAATASGCSWVSPSVDSQYVALVKAQAVGGCGKIGETTSKTLSKIVVVGRSEDKQANELITLAKNQAAVMGGDTIVAKGQLTDGEQQFHVYDCH</sequence>
<dbReference type="Proteomes" id="UP001320119">
    <property type="component" value="Chromosome"/>
</dbReference>
<dbReference type="InterPro" id="IPR025294">
    <property type="entry name" value="DUF4156"/>
</dbReference>
<feature type="chain" id="PRO_5042919228" description="DUF4156 domain-containing protein" evidence="1">
    <location>
        <begin position="20"/>
        <end position="108"/>
    </location>
</feature>
<reference evidence="2 3" key="1">
    <citation type="journal article" date="2022" name="IScience">
        <title>An ultrasensitive nanofiber-based assay for enzymatic hydrolysis and deep-sea microbial degradation of cellulose.</title>
        <authorList>
            <person name="Tsudome M."/>
            <person name="Tachioka M."/>
            <person name="Miyazaki M."/>
            <person name="Uchimura K."/>
            <person name="Tsuda M."/>
            <person name="Takaki Y."/>
            <person name="Deguchi S."/>
        </authorList>
    </citation>
    <scope>NUCLEOTIDE SEQUENCE [LARGE SCALE GENOMIC DNA]</scope>
    <source>
        <strain evidence="2 3">GE09</strain>
    </source>
</reference>
<dbReference type="KEGG" id="marq:MARGE09_P3319"/>
<evidence type="ECO:0008006" key="4">
    <source>
        <dbReference type="Google" id="ProtNLM"/>
    </source>
</evidence>
<dbReference type="EMBL" id="AP023086">
    <property type="protein sequence ID" value="BCD99118.1"/>
    <property type="molecule type" value="Genomic_DNA"/>
</dbReference>
<evidence type="ECO:0000313" key="3">
    <source>
        <dbReference type="Proteomes" id="UP001320119"/>
    </source>
</evidence>
<gene>
    <name evidence="2" type="ORF">MARGE09_P3319</name>
</gene>
<protein>
    <recommendedName>
        <fullName evidence="4">DUF4156 domain-containing protein</fullName>
    </recommendedName>
</protein>
<evidence type="ECO:0000256" key="1">
    <source>
        <dbReference type="SAM" id="SignalP"/>
    </source>
</evidence>
<dbReference type="Pfam" id="PF13698">
    <property type="entry name" value="DUF4156"/>
    <property type="match status" value="1"/>
</dbReference>
<keyword evidence="1" id="KW-0732">Signal</keyword>
<organism evidence="2 3">
    <name type="scientific">Marinagarivorans cellulosilyticus</name>
    <dbReference type="NCBI Taxonomy" id="2721545"/>
    <lineage>
        <taxon>Bacteria</taxon>
        <taxon>Pseudomonadati</taxon>
        <taxon>Pseudomonadota</taxon>
        <taxon>Gammaproteobacteria</taxon>
        <taxon>Cellvibrionales</taxon>
        <taxon>Cellvibrionaceae</taxon>
        <taxon>Marinagarivorans</taxon>
    </lineage>
</organism>
<dbReference type="AlphaFoldDB" id="A0AAN1WK66"/>
<evidence type="ECO:0000313" key="2">
    <source>
        <dbReference type="EMBL" id="BCD99118.1"/>
    </source>
</evidence>